<dbReference type="SUPFAM" id="SSF53448">
    <property type="entry name" value="Nucleotide-diphospho-sugar transferases"/>
    <property type="match status" value="1"/>
</dbReference>
<dbReference type="Pfam" id="PF00535">
    <property type="entry name" value="Glycos_transf_2"/>
    <property type="match status" value="1"/>
</dbReference>
<feature type="domain" description="Glycosyltransferase 2-like" evidence="1">
    <location>
        <begin position="9"/>
        <end position="115"/>
    </location>
</feature>
<reference evidence="2 3" key="1">
    <citation type="submission" date="2017-03" db="EMBL/GenBank/DDBJ databases">
        <title>Whole genome sequence of Micromonospora wenchangensis, isolated from mangrove soil.</title>
        <authorList>
            <person name="Yang H."/>
        </authorList>
    </citation>
    <scope>NUCLEOTIDE SEQUENCE [LARGE SCALE GENOMIC DNA]</scope>
    <source>
        <strain evidence="2 3">CCTCC AA 2012002</strain>
    </source>
</reference>
<dbReference type="InterPro" id="IPR001173">
    <property type="entry name" value="Glyco_trans_2-like"/>
</dbReference>
<evidence type="ECO:0000259" key="1">
    <source>
        <dbReference type="Pfam" id="PF00535"/>
    </source>
</evidence>
<dbReference type="EMBL" id="MZMV01000005">
    <property type="protein sequence ID" value="OWV11521.1"/>
    <property type="molecule type" value="Genomic_DNA"/>
</dbReference>
<comment type="caution">
    <text evidence="2">The sequence shown here is derived from an EMBL/GenBank/DDBJ whole genome shotgun (WGS) entry which is preliminary data.</text>
</comment>
<evidence type="ECO:0000313" key="2">
    <source>
        <dbReference type="EMBL" id="OWV11521.1"/>
    </source>
</evidence>
<sequence length="310" mass="33766">MTSHSDATAIVVTHNSARQIPATLAALHQAALPVRLVDNASTDETVDLVRELFPTVTVLANTENLGFAAAVNQAALGVDSAVLLLVNPDCVVPPTTAHELVRVATERYGVAGPRLVDPTGRVAVSAHPFETLTTVVASRFGGPLVPVPLRRWLSGRRHRLTYDACLRGDRPTPVDWLSGACLAVPTRLFLAVGGLDEAYFMYYEDEEFCLQARHRGAEVFYVPAVSACHIGGASSSDPVWIWPHLYRSMLLFFTRHRSRSRHLVRAVVLLRALLGIGLAGVRLSLQPRVGLARLRAWARVGRLAISRLPN</sequence>
<gene>
    <name evidence="2" type="ORF">B5D80_04325</name>
</gene>
<evidence type="ECO:0000313" key="3">
    <source>
        <dbReference type="Proteomes" id="UP000197174"/>
    </source>
</evidence>
<dbReference type="PANTHER" id="PTHR43179">
    <property type="entry name" value="RHAMNOSYLTRANSFERASE WBBL"/>
    <property type="match status" value="1"/>
</dbReference>
<name>A0A2D0AX54_9ACTN</name>
<dbReference type="RefSeq" id="WP_088642444.1">
    <property type="nucleotide sequence ID" value="NZ_MZMV01000005.1"/>
</dbReference>
<keyword evidence="3" id="KW-1185">Reference proteome</keyword>
<dbReference type="CDD" id="cd04186">
    <property type="entry name" value="GT_2_like_c"/>
    <property type="match status" value="1"/>
</dbReference>
<accession>A0A2D0AX54</accession>
<organism evidence="2 3">
    <name type="scientific">Micromonospora wenchangensis</name>
    <dbReference type="NCBI Taxonomy" id="1185415"/>
    <lineage>
        <taxon>Bacteria</taxon>
        <taxon>Bacillati</taxon>
        <taxon>Actinomycetota</taxon>
        <taxon>Actinomycetes</taxon>
        <taxon>Micromonosporales</taxon>
        <taxon>Micromonosporaceae</taxon>
        <taxon>Micromonospora</taxon>
    </lineage>
</organism>
<proteinExistence type="predicted"/>
<dbReference type="Proteomes" id="UP000197174">
    <property type="component" value="Unassembled WGS sequence"/>
</dbReference>
<protein>
    <recommendedName>
        <fullName evidence="1">Glycosyltransferase 2-like domain-containing protein</fullName>
    </recommendedName>
</protein>
<dbReference type="Gene3D" id="3.90.550.10">
    <property type="entry name" value="Spore Coat Polysaccharide Biosynthesis Protein SpsA, Chain A"/>
    <property type="match status" value="1"/>
</dbReference>
<dbReference type="InterPro" id="IPR029044">
    <property type="entry name" value="Nucleotide-diphossugar_trans"/>
</dbReference>
<dbReference type="OrthoDB" id="9771846at2"/>
<dbReference type="PANTHER" id="PTHR43179:SF7">
    <property type="entry name" value="RHAMNOSYLTRANSFERASE WBBL"/>
    <property type="match status" value="1"/>
</dbReference>
<dbReference type="AlphaFoldDB" id="A0A2D0AX54"/>